<dbReference type="AlphaFoldDB" id="U2Q7P7"/>
<dbReference type="SUPFAM" id="SSF52540">
    <property type="entry name" value="P-loop containing nucleoside triphosphate hydrolases"/>
    <property type="match status" value="1"/>
</dbReference>
<keyword evidence="1" id="KW-0813">Transport</keyword>
<organism evidence="5 6">
    <name type="scientific">Gemella bergeri ATCC 700627</name>
    <dbReference type="NCBI Taxonomy" id="1321820"/>
    <lineage>
        <taxon>Bacteria</taxon>
        <taxon>Bacillati</taxon>
        <taxon>Bacillota</taxon>
        <taxon>Bacilli</taxon>
        <taxon>Bacillales</taxon>
        <taxon>Gemellaceae</taxon>
        <taxon>Gemella</taxon>
    </lineage>
</organism>
<evidence type="ECO:0000256" key="1">
    <source>
        <dbReference type="ARBA" id="ARBA00022448"/>
    </source>
</evidence>
<dbReference type="PROSITE" id="PS50893">
    <property type="entry name" value="ABC_TRANSPORTER_2"/>
    <property type="match status" value="1"/>
</dbReference>
<reference evidence="5 6" key="1">
    <citation type="submission" date="2013-08" db="EMBL/GenBank/DDBJ databases">
        <authorList>
            <person name="Weinstock G."/>
            <person name="Sodergren E."/>
            <person name="Wylie T."/>
            <person name="Fulton L."/>
            <person name="Fulton R."/>
            <person name="Fronick C."/>
            <person name="O'Laughlin M."/>
            <person name="Godfrey J."/>
            <person name="Miner T."/>
            <person name="Herter B."/>
            <person name="Appelbaum E."/>
            <person name="Cordes M."/>
            <person name="Lek S."/>
            <person name="Wollam A."/>
            <person name="Pepin K.H."/>
            <person name="Palsikar V.B."/>
            <person name="Mitreva M."/>
            <person name="Wilson R.K."/>
        </authorList>
    </citation>
    <scope>NUCLEOTIDE SEQUENCE [LARGE SCALE GENOMIC DNA]</scope>
    <source>
        <strain evidence="5 6">ATCC 700627</strain>
    </source>
</reference>
<gene>
    <name evidence="5" type="ORF">HMPREF1983_00700</name>
</gene>
<dbReference type="InterPro" id="IPR051782">
    <property type="entry name" value="ABC_Transporter_VariousFunc"/>
</dbReference>
<dbReference type="GO" id="GO:0016887">
    <property type="term" value="F:ATP hydrolysis activity"/>
    <property type="evidence" value="ECO:0007669"/>
    <property type="project" value="InterPro"/>
</dbReference>
<keyword evidence="2" id="KW-0547">Nucleotide-binding</keyword>
<protein>
    <submittedName>
        <fullName evidence="5">ABC transporter, ATP-binding protein</fullName>
    </submittedName>
</protein>
<dbReference type="Gene3D" id="3.40.50.300">
    <property type="entry name" value="P-loop containing nucleotide triphosphate hydrolases"/>
    <property type="match status" value="1"/>
</dbReference>
<dbReference type="SMART" id="SM00382">
    <property type="entry name" value="AAA"/>
    <property type="match status" value="1"/>
</dbReference>
<feature type="domain" description="ABC transporter" evidence="4">
    <location>
        <begin position="7"/>
        <end position="232"/>
    </location>
</feature>
<dbReference type="PANTHER" id="PTHR42939">
    <property type="entry name" value="ABC TRANSPORTER ATP-BINDING PROTEIN ALBC-RELATED"/>
    <property type="match status" value="1"/>
</dbReference>
<dbReference type="HOGENOM" id="CLU_000604_1_2_9"/>
<sequence length="247" mass="28101">MNDMEYILEVNGLTKIYSAFKLKPTSFRIEAGEVMGFIGRNGAGKTTALKSILNLVHPNAGSVRILGMDYLDNEDKIKQQIGYAVGGINYYKRKKLKDIVAITRIFYDNWDDEAYRHYLTAFKLDENKKIIELSEGMKVKFYLTLALSHHAKLLILDEPTSGLDPVSRDEMNEIFRKLAAKGVAILFSTHITSDLEKCADTITYIKNGELLLSTKKEEFIRHYTEEIGGTPTLEDIMAHIEREEVNL</sequence>
<dbReference type="GO" id="GO:0005524">
    <property type="term" value="F:ATP binding"/>
    <property type="evidence" value="ECO:0007669"/>
    <property type="project" value="UniProtKB-KW"/>
</dbReference>
<keyword evidence="3 5" id="KW-0067">ATP-binding</keyword>
<dbReference type="InterPro" id="IPR003439">
    <property type="entry name" value="ABC_transporter-like_ATP-bd"/>
</dbReference>
<evidence type="ECO:0000313" key="5">
    <source>
        <dbReference type="EMBL" id="ERK58800.1"/>
    </source>
</evidence>
<dbReference type="PANTHER" id="PTHR42939:SF3">
    <property type="entry name" value="ABC TRANSPORTER ATP-BINDING COMPONENT"/>
    <property type="match status" value="1"/>
</dbReference>
<dbReference type="EMBL" id="AWVP01000043">
    <property type="protein sequence ID" value="ERK58800.1"/>
    <property type="molecule type" value="Genomic_DNA"/>
</dbReference>
<evidence type="ECO:0000256" key="3">
    <source>
        <dbReference type="ARBA" id="ARBA00022840"/>
    </source>
</evidence>
<dbReference type="InterPro" id="IPR003593">
    <property type="entry name" value="AAA+_ATPase"/>
</dbReference>
<dbReference type="eggNOG" id="COG1131">
    <property type="taxonomic scope" value="Bacteria"/>
</dbReference>
<name>U2Q7P7_9BACL</name>
<evidence type="ECO:0000259" key="4">
    <source>
        <dbReference type="PROSITE" id="PS50893"/>
    </source>
</evidence>
<dbReference type="PATRIC" id="fig|1321820.3.peg.685"/>
<dbReference type="CDD" id="cd03230">
    <property type="entry name" value="ABC_DR_subfamily_A"/>
    <property type="match status" value="1"/>
</dbReference>
<comment type="caution">
    <text evidence="5">The sequence shown here is derived from an EMBL/GenBank/DDBJ whole genome shotgun (WGS) entry which is preliminary data.</text>
</comment>
<accession>U2Q7P7</accession>
<evidence type="ECO:0000313" key="6">
    <source>
        <dbReference type="Proteomes" id="UP000016637"/>
    </source>
</evidence>
<keyword evidence="6" id="KW-1185">Reference proteome</keyword>
<dbReference type="InterPro" id="IPR027417">
    <property type="entry name" value="P-loop_NTPase"/>
</dbReference>
<dbReference type="Pfam" id="PF00005">
    <property type="entry name" value="ABC_tran"/>
    <property type="match status" value="1"/>
</dbReference>
<dbReference type="Proteomes" id="UP000016637">
    <property type="component" value="Unassembled WGS sequence"/>
</dbReference>
<evidence type="ECO:0000256" key="2">
    <source>
        <dbReference type="ARBA" id="ARBA00022741"/>
    </source>
</evidence>
<proteinExistence type="predicted"/>